<dbReference type="PANTHER" id="PTHR44591:SF14">
    <property type="entry name" value="PROTEIN PILG"/>
    <property type="match status" value="1"/>
</dbReference>
<dbReference type="GO" id="GO:0000160">
    <property type="term" value="P:phosphorelay signal transduction system"/>
    <property type="evidence" value="ECO:0007669"/>
    <property type="project" value="UniProtKB-KW"/>
</dbReference>
<dbReference type="PANTHER" id="PTHR44591">
    <property type="entry name" value="STRESS RESPONSE REGULATOR PROTEIN 1"/>
    <property type="match status" value="1"/>
</dbReference>
<organism evidence="5">
    <name type="scientific">uncultured Desulfovibrio sp</name>
    <dbReference type="NCBI Taxonomy" id="167968"/>
    <lineage>
        <taxon>Bacteria</taxon>
        <taxon>Pseudomonadati</taxon>
        <taxon>Thermodesulfobacteriota</taxon>
        <taxon>Desulfovibrionia</taxon>
        <taxon>Desulfovibrionales</taxon>
        <taxon>Desulfovibrionaceae</taxon>
        <taxon>Desulfovibrio</taxon>
        <taxon>environmental samples</taxon>
    </lineage>
</organism>
<dbReference type="InterPro" id="IPR011006">
    <property type="entry name" value="CheY-like_superfamily"/>
</dbReference>
<keyword evidence="2" id="KW-0902">Two-component regulatory system</keyword>
<reference evidence="5" key="1">
    <citation type="submission" date="2016-04" db="EMBL/GenBank/DDBJ databases">
        <authorList>
            <person name="Evans L.H."/>
            <person name="Alamgir A."/>
            <person name="Owens N."/>
            <person name="Weber N.D."/>
            <person name="Virtaneva K."/>
            <person name="Barbian K."/>
            <person name="Babar A."/>
            <person name="Rosenke K."/>
        </authorList>
    </citation>
    <scope>NUCLEOTIDE SEQUENCE</scope>
    <source>
        <strain evidence="5">92-2</strain>
    </source>
</reference>
<evidence type="ECO:0000256" key="1">
    <source>
        <dbReference type="ARBA" id="ARBA00022553"/>
    </source>
</evidence>
<dbReference type="SUPFAM" id="SSF52172">
    <property type="entry name" value="CheY-like"/>
    <property type="match status" value="1"/>
</dbReference>
<dbReference type="EMBL" id="FLUP01000001">
    <property type="protein sequence ID" value="SBW08556.1"/>
    <property type="molecule type" value="Genomic_DNA"/>
</dbReference>
<dbReference type="Gene3D" id="3.40.50.2300">
    <property type="match status" value="1"/>
</dbReference>
<protein>
    <submittedName>
        <fullName evidence="5">Response regulator receiver protein</fullName>
    </submittedName>
</protein>
<dbReference type="SMART" id="SM00448">
    <property type="entry name" value="REC"/>
    <property type="match status" value="1"/>
</dbReference>
<evidence type="ECO:0000256" key="3">
    <source>
        <dbReference type="PROSITE-ProRule" id="PRU00169"/>
    </source>
</evidence>
<evidence type="ECO:0000313" key="5">
    <source>
        <dbReference type="EMBL" id="SBW08556.1"/>
    </source>
</evidence>
<sequence length="131" mass="14178">MSLRILLADDEKEFVDTLAERLSLRGFAPYVVYDGISALQAATPEKPDVVVLDLFMPGLSGDEVLRRLKVLYPDLPVILLTGHEAVDDNGTNPVAQAFACLTKPLSFNVFLETLQAAVREGKECSANGGKS</sequence>
<dbReference type="PROSITE" id="PS50110">
    <property type="entry name" value="RESPONSE_REGULATORY"/>
    <property type="match status" value="1"/>
</dbReference>
<evidence type="ECO:0000256" key="2">
    <source>
        <dbReference type="ARBA" id="ARBA00023012"/>
    </source>
</evidence>
<dbReference type="Pfam" id="PF00072">
    <property type="entry name" value="Response_reg"/>
    <property type="match status" value="1"/>
</dbReference>
<keyword evidence="1 3" id="KW-0597">Phosphoprotein</keyword>
<dbReference type="InterPro" id="IPR050595">
    <property type="entry name" value="Bact_response_regulator"/>
</dbReference>
<gene>
    <name evidence="5" type="ORF">KM92DES2_12514</name>
</gene>
<feature type="domain" description="Response regulatory" evidence="4">
    <location>
        <begin position="4"/>
        <end position="118"/>
    </location>
</feature>
<dbReference type="InterPro" id="IPR001789">
    <property type="entry name" value="Sig_transdc_resp-reg_receiver"/>
</dbReference>
<dbReference type="RefSeq" id="WP_192113363.1">
    <property type="nucleotide sequence ID" value="NZ_CABUEN010000004.1"/>
</dbReference>
<feature type="modified residue" description="4-aspartylphosphate" evidence="3">
    <location>
        <position position="53"/>
    </location>
</feature>
<evidence type="ECO:0000259" key="4">
    <source>
        <dbReference type="PROSITE" id="PS50110"/>
    </source>
</evidence>
<name>A0A212KA59_9BACT</name>
<proteinExistence type="predicted"/>
<accession>A0A212KA59</accession>
<dbReference type="CDD" id="cd17574">
    <property type="entry name" value="REC_OmpR"/>
    <property type="match status" value="1"/>
</dbReference>
<dbReference type="AlphaFoldDB" id="A0A212KA59"/>